<dbReference type="SUPFAM" id="SSF54506">
    <property type="entry name" value="Diaminopimelate epimerase-like"/>
    <property type="match status" value="1"/>
</dbReference>
<dbReference type="PIRSF" id="PIRSF016184">
    <property type="entry name" value="PhzC_PhzF"/>
    <property type="match status" value="1"/>
</dbReference>
<evidence type="ECO:0000313" key="3">
    <source>
        <dbReference type="Proteomes" id="UP000308230"/>
    </source>
</evidence>
<reference evidence="2 3" key="1">
    <citation type="submission" date="2019-04" db="EMBL/GenBank/DDBJ databases">
        <title>Bacillus caeni sp. nov., a bacterium isolated from mangrove sediment.</title>
        <authorList>
            <person name="Huang H."/>
            <person name="Mo K."/>
            <person name="Hu Y."/>
        </authorList>
    </citation>
    <scope>NUCLEOTIDE SEQUENCE [LARGE SCALE GENOMIC DNA]</scope>
    <source>
        <strain evidence="2 3">HB172195</strain>
    </source>
</reference>
<dbReference type="RefSeq" id="WP_138129537.1">
    <property type="nucleotide sequence ID" value="NZ_SWLG01000030.1"/>
</dbReference>
<dbReference type="Gene3D" id="3.10.310.10">
    <property type="entry name" value="Diaminopimelate Epimerase, Chain A, domain 1"/>
    <property type="match status" value="2"/>
</dbReference>
<dbReference type="GO" id="GO:0005737">
    <property type="term" value="C:cytoplasm"/>
    <property type="evidence" value="ECO:0007669"/>
    <property type="project" value="TreeGrafter"/>
</dbReference>
<dbReference type="PANTHER" id="PTHR13774">
    <property type="entry name" value="PHENAZINE BIOSYNTHESIS PROTEIN"/>
    <property type="match status" value="1"/>
</dbReference>
<dbReference type="EMBL" id="SWLG01000030">
    <property type="protein sequence ID" value="TLS35081.1"/>
    <property type="molecule type" value="Genomic_DNA"/>
</dbReference>
<dbReference type="AlphaFoldDB" id="A0A5R9EWA2"/>
<dbReference type="GO" id="GO:0016853">
    <property type="term" value="F:isomerase activity"/>
    <property type="evidence" value="ECO:0007669"/>
    <property type="project" value="TreeGrafter"/>
</dbReference>
<dbReference type="PANTHER" id="PTHR13774:SF32">
    <property type="entry name" value="ANTISENSE-ENHANCING SEQUENCE 1"/>
    <property type="match status" value="1"/>
</dbReference>
<gene>
    <name evidence="2" type="ORF">FCL54_22440</name>
</gene>
<evidence type="ECO:0000256" key="1">
    <source>
        <dbReference type="PIRSR" id="PIRSR016184-1"/>
    </source>
</evidence>
<dbReference type="Proteomes" id="UP000308230">
    <property type="component" value="Unassembled WGS sequence"/>
</dbReference>
<protein>
    <submittedName>
        <fullName evidence="2">PhzF family phenazine biosynthesis protein</fullName>
    </submittedName>
</protein>
<dbReference type="Pfam" id="PF02567">
    <property type="entry name" value="PhzC-PhzF"/>
    <property type="match status" value="1"/>
</dbReference>
<dbReference type="InterPro" id="IPR003719">
    <property type="entry name" value="Phenazine_PhzF-like"/>
</dbReference>
<feature type="active site" evidence="1">
    <location>
        <position position="47"/>
    </location>
</feature>
<dbReference type="NCBIfam" id="TIGR00654">
    <property type="entry name" value="PhzF_family"/>
    <property type="match status" value="1"/>
</dbReference>
<organism evidence="2 3">
    <name type="scientific">Exobacillus caeni</name>
    <dbReference type="NCBI Taxonomy" id="2574798"/>
    <lineage>
        <taxon>Bacteria</taxon>
        <taxon>Bacillati</taxon>
        <taxon>Bacillota</taxon>
        <taxon>Bacilli</taxon>
        <taxon>Bacillales</taxon>
        <taxon>Guptibacillaceae</taxon>
        <taxon>Exobacillus</taxon>
    </lineage>
</organism>
<name>A0A5R9EWA2_9BACL</name>
<sequence>METLEYSLLDVFTTTKFGGNQLAVFKSVSSLSNETMQKIARELNLSETTFVFEPDDSEAHRKVKIFTPQMELPMAGHPTVGTAYVLASEGLIKTEEGKNTVIFEENVGKITVDIFKENNRIVKVEMTQPVPEFGAVFDNEELAAELLSLSVDDLDNRYPIQTVSAGVPFIYIPVKNLEAMERIKFRLDIWQDHFSGNEDTKHIFVLCPEVMNEGSTVNSRMFAPAMGISEDPASGAATGPLGAYLVKYGIAGQDQDGEYKLRSEQGIQMGRPSFIDIKVKVEKEEVSEVKIGGSCVEIGEGKLYL</sequence>
<accession>A0A5R9EWA2</accession>
<proteinExistence type="predicted"/>
<keyword evidence="3" id="KW-1185">Reference proteome</keyword>
<comment type="caution">
    <text evidence="2">The sequence shown here is derived from an EMBL/GenBank/DDBJ whole genome shotgun (WGS) entry which is preliminary data.</text>
</comment>
<evidence type="ECO:0000313" key="2">
    <source>
        <dbReference type="EMBL" id="TLS35081.1"/>
    </source>
</evidence>
<dbReference type="OrthoDB" id="9788221at2"/>